<evidence type="ECO:0000256" key="2">
    <source>
        <dbReference type="ARBA" id="ARBA00023002"/>
    </source>
</evidence>
<evidence type="ECO:0000256" key="1">
    <source>
        <dbReference type="ARBA" id="ARBA00022630"/>
    </source>
</evidence>
<dbReference type="KEGG" id="cprv:CYPRO_0156"/>
<dbReference type="EMBL" id="CP027806">
    <property type="protein sequence ID" value="AXI99443.1"/>
    <property type="molecule type" value="Genomic_DNA"/>
</dbReference>
<organism evidence="4 5">
    <name type="scientific">Cyclonatronum proteinivorum</name>
    <dbReference type="NCBI Taxonomy" id="1457365"/>
    <lineage>
        <taxon>Bacteria</taxon>
        <taxon>Pseudomonadati</taxon>
        <taxon>Balneolota</taxon>
        <taxon>Balneolia</taxon>
        <taxon>Balneolales</taxon>
        <taxon>Cyclonatronaceae</taxon>
        <taxon>Cyclonatronum</taxon>
    </lineage>
</organism>
<reference evidence="4 5" key="1">
    <citation type="submission" date="2018-03" db="EMBL/GenBank/DDBJ databases">
        <title>Phenotypic and genomic properties of Cyclonatronum proteinivorum gen. nov., sp. nov., a haloalkaliphilic bacteroidete from soda lakes possessing Na+-translocating rhodopsin.</title>
        <authorList>
            <person name="Toshchakov S.V."/>
            <person name="Korzhenkov A."/>
            <person name="Samarov N.I."/>
            <person name="Kublanov I.V."/>
            <person name="Muntyan M.S."/>
            <person name="Sorokin D.Y."/>
        </authorList>
    </citation>
    <scope>NUCLEOTIDE SEQUENCE [LARGE SCALE GENOMIC DNA]</scope>
    <source>
        <strain evidence="4 5">Omega</strain>
    </source>
</reference>
<dbReference type="InterPro" id="IPR050097">
    <property type="entry name" value="Ferredoxin-NADP_redctase_2"/>
</dbReference>
<dbReference type="InterPro" id="IPR036188">
    <property type="entry name" value="FAD/NAD-bd_sf"/>
</dbReference>
<evidence type="ECO:0000259" key="3">
    <source>
        <dbReference type="Pfam" id="PF07992"/>
    </source>
</evidence>
<evidence type="ECO:0000313" key="4">
    <source>
        <dbReference type="EMBL" id="AXI99443.1"/>
    </source>
</evidence>
<dbReference type="Pfam" id="PF07992">
    <property type="entry name" value="Pyr_redox_2"/>
    <property type="match status" value="1"/>
</dbReference>
<dbReference type="PRINTS" id="PR00368">
    <property type="entry name" value="FADPNR"/>
</dbReference>
<name>A0A345UG42_9BACT</name>
<proteinExistence type="predicted"/>
<dbReference type="Proteomes" id="UP000254808">
    <property type="component" value="Chromosome"/>
</dbReference>
<gene>
    <name evidence="4" type="ORF">CYPRO_0156</name>
</gene>
<dbReference type="RefSeq" id="WP_124245470.1">
    <property type="nucleotide sequence ID" value="NZ_CP027806.1"/>
</dbReference>
<keyword evidence="1" id="KW-0285">Flavoprotein</keyword>
<sequence length="347" mass="37811">MNRKTFLKSSLLGAGAGLMFQMPFTGHHVPAAAVWESFAKAPESGTYDVIIAGGSFAGLSAAMGLGRCMRSTLMIDSGLPRNRMSPTANNLFSRDGENPREIAATVHGQLRQYQEFLQMKNGEIVSATKTENGFAVQTADGGQYEARFLVLATGLHDELLTGIEGLEELWGNGIYHCPYCHGWENRNRKTALISQGASRVAMASTLANWTNDITVFTQGEQVDFPDEVLEMLHRNGIRLKNETIYRIKGTPGDLLIHTVESAQPHAFETCYAPGTMRHHTKLAEDLGCELSGRGAVQVNDTYETSVPGVLAIGDLCSRSNGQVIHAAYSGTVSAVRVNLAFLQERFR</sequence>
<feature type="domain" description="FAD/NAD(P)-binding" evidence="3">
    <location>
        <begin position="47"/>
        <end position="329"/>
    </location>
</feature>
<keyword evidence="5" id="KW-1185">Reference proteome</keyword>
<dbReference type="SUPFAM" id="SSF51905">
    <property type="entry name" value="FAD/NAD(P)-binding domain"/>
    <property type="match status" value="1"/>
</dbReference>
<keyword evidence="2" id="KW-0560">Oxidoreductase</keyword>
<dbReference type="PANTHER" id="PTHR48105">
    <property type="entry name" value="THIOREDOXIN REDUCTASE 1-RELATED-RELATED"/>
    <property type="match status" value="1"/>
</dbReference>
<dbReference type="Gene3D" id="3.50.50.60">
    <property type="entry name" value="FAD/NAD(P)-binding domain"/>
    <property type="match status" value="2"/>
</dbReference>
<dbReference type="InterPro" id="IPR023753">
    <property type="entry name" value="FAD/NAD-binding_dom"/>
</dbReference>
<accession>A0A345UG42</accession>
<dbReference type="OrthoDB" id="9806179at2"/>
<dbReference type="GO" id="GO:0016491">
    <property type="term" value="F:oxidoreductase activity"/>
    <property type="evidence" value="ECO:0007669"/>
    <property type="project" value="UniProtKB-KW"/>
</dbReference>
<protein>
    <submittedName>
        <fullName evidence="4">Thioredoxin reductase</fullName>
    </submittedName>
</protein>
<evidence type="ECO:0000313" key="5">
    <source>
        <dbReference type="Proteomes" id="UP000254808"/>
    </source>
</evidence>
<dbReference type="AlphaFoldDB" id="A0A345UG42"/>
<dbReference type="PRINTS" id="PR00469">
    <property type="entry name" value="PNDRDTASEII"/>
</dbReference>